<sequence>MPKLYRLFWLLLPPLAACSANQELLNREPSTTRYKREGVTAQVPTRAVYEGGRPDGTDVLTIIVGRSPRPGDGSFIISYAKPTGAPISGYKPTVLTYTYVENSVVIGTNYSAHLRGTLTPTPRGGYSGTFHGTRRGDDSDKRSTIKGTFTDVRP</sequence>
<organism evidence="3 4">
    <name type="scientific">Hymenobacter nivis</name>
    <dbReference type="NCBI Taxonomy" id="1850093"/>
    <lineage>
        <taxon>Bacteria</taxon>
        <taxon>Pseudomonadati</taxon>
        <taxon>Bacteroidota</taxon>
        <taxon>Cytophagia</taxon>
        <taxon>Cytophagales</taxon>
        <taxon>Hymenobacteraceae</taxon>
        <taxon>Hymenobacter</taxon>
    </lineage>
</organism>
<evidence type="ECO:0000313" key="3">
    <source>
        <dbReference type="EMBL" id="TPG72299.1"/>
    </source>
</evidence>
<keyword evidence="4" id="KW-1185">Reference proteome</keyword>
<reference evidence="3 4" key="1">
    <citation type="journal article" date="2019" name="Environ. Microbiol.">
        <title>Species interactions and distinct microbial communities in high Arctic permafrost affected cryosols are associated with the CH4 and CO2 gas fluxes.</title>
        <authorList>
            <person name="Altshuler I."/>
            <person name="Hamel J."/>
            <person name="Turney S."/>
            <person name="Magnuson E."/>
            <person name="Levesque R."/>
            <person name="Greer C."/>
            <person name="Whyte L.G."/>
        </authorList>
    </citation>
    <scope>NUCLEOTIDE SEQUENCE [LARGE SCALE GENOMIC DNA]</scope>
    <source>
        <strain evidence="3 4">S9.2P</strain>
    </source>
</reference>
<evidence type="ECO:0000313" key="4">
    <source>
        <dbReference type="Proteomes" id="UP000317646"/>
    </source>
</evidence>
<evidence type="ECO:0000256" key="1">
    <source>
        <dbReference type="SAM" id="MobiDB-lite"/>
    </source>
</evidence>
<evidence type="ECO:0008006" key="5">
    <source>
        <dbReference type="Google" id="ProtNLM"/>
    </source>
</evidence>
<feature type="region of interest" description="Disordered" evidence="1">
    <location>
        <begin position="122"/>
        <end position="154"/>
    </location>
</feature>
<feature type="signal peptide" evidence="2">
    <location>
        <begin position="1"/>
        <end position="19"/>
    </location>
</feature>
<comment type="caution">
    <text evidence="3">The sequence shown here is derived from an EMBL/GenBank/DDBJ whole genome shotgun (WGS) entry which is preliminary data.</text>
</comment>
<dbReference type="EMBL" id="RCYZ01000001">
    <property type="protein sequence ID" value="TPG72299.1"/>
    <property type="molecule type" value="Genomic_DNA"/>
</dbReference>
<feature type="chain" id="PRO_5021351598" description="Lipoprotein" evidence="2">
    <location>
        <begin position="20"/>
        <end position="154"/>
    </location>
</feature>
<gene>
    <name evidence="3" type="ORF">EAH73_03455</name>
</gene>
<name>A0A502HBZ7_9BACT</name>
<keyword evidence="2" id="KW-0732">Signal</keyword>
<proteinExistence type="predicted"/>
<dbReference type="Proteomes" id="UP000317646">
    <property type="component" value="Unassembled WGS sequence"/>
</dbReference>
<dbReference type="RefSeq" id="WP_140465080.1">
    <property type="nucleotide sequence ID" value="NZ_RCYZ01000001.1"/>
</dbReference>
<protein>
    <recommendedName>
        <fullName evidence="5">Lipoprotein</fullName>
    </recommendedName>
</protein>
<dbReference type="AlphaFoldDB" id="A0A502HBZ7"/>
<feature type="compositionally biased region" description="Basic and acidic residues" evidence="1">
    <location>
        <begin position="134"/>
        <end position="143"/>
    </location>
</feature>
<evidence type="ECO:0000256" key="2">
    <source>
        <dbReference type="SAM" id="SignalP"/>
    </source>
</evidence>
<accession>A0A502HBZ7</accession>
<dbReference type="OrthoDB" id="884067at2"/>